<reference evidence="2 3" key="1">
    <citation type="submission" date="2018-08" db="EMBL/GenBank/DDBJ databases">
        <title>Parvularcula sp. SM1705, isolated from surface water of the South Sea China.</title>
        <authorList>
            <person name="Sun L."/>
        </authorList>
    </citation>
    <scope>NUCLEOTIDE SEQUENCE [LARGE SCALE GENOMIC DNA]</scope>
    <source>
        <strain evidence="2 3">SM1705</strain>
    </source>
</reference>
<sequence length="143" mass="16354">MGRTESIFLGILLLATVLAVVTVVIRTDTRSAELMGDSEIQAKLKVLDEINASISSAQDQLERLDQQVALMTDFVAKGDDPSQLRDITLMRRLDRLDDKFEIYRNEEIKRQEERERQDYLINVSFTLIGALLGYAISYAFRPR</sequence>
<keyword evidence="1" id="KW-0812">Transmembrane</keyword>
<evidence type="ECO:0000313" key="3">
    <source>
        <dbReference type="Proteomes" id="UP000264589"/>
    </source>
</evidence>
<feature type="transmembrane region" description="Helical" evidence="1">
    <location>
        <begin position="6"/>
        <end position="25"/>
    </location>
</feature>
<keyword evidence="1" id="KW-0472">Membrane</keyword>
<gene>
    <name evidence="2" type="ORF">DX908_09515</name>
</gene>
<dbReference type="Proteomes" id="UP000264589">
    <property type="component" value="Unassembled WGS sequence"/>
</dbReference>
<protein>
    <submittedName>
        <fullName evidence="2">Uncharacterized protein</fullName>
    </submittedName>
</protein>
<dbReference type="InParanoid" id="A0A371RJ55"/>
<evidence type="ECO:0000313" key="2">
    <source>
        <dbReference type="EMBL" id="RFB05475.1"/>
    </source>
</evidence>
<name>A0A371RJ55_9PROT</name>
<evidence type="ECO:0000256" key="1">
    <source>
        <dbReference type="SAM" id="Phobius"/>
    </source>
</evidence>
<dbReference type="EMBL" id="QUQO01000001">
    <property type="protein sequence ID" value="RFB05475.1"/>
    <property type="molecule type" value="Genomic_DNA"/>
</dbReference>
<proteinExistence type="predicted"/>
<accession>A0A371RJ55</accession>
<keyword evidence="3" id="KW-1185">Reference proteome</keyword>
<dbReference type="RefSeq" id="WP_116392108.1">
    <property type="nucleotide sequence ID" value="NZ_QUQO01000001.1"/>
</dbReference>
<comment type="caution">
    <text evidence="2">The sequence shown here is derived from an EMBL/GenBank/DDBJ whole genome shotgun (WGS) entry which is preliminary data.</text>
</comment>
<organism evidence="2 3">
    <name type="scientific">Parvularcula marina</name>
    <dbReference type="NCBI Taxonomy" id="2292771"/>
    <lineage>
        <taxon>Bacteria</taxon>
        <taxon>Pseudomonadati</taxon>
        <taxon>Pseudomonadota</taxon>
        <taxon>Alphaproteobacteria</taxon>
        <taxon>Parvularculales</taxon>
        <taxon>Parvularculaceae</taxon>
        <taxon>Parvularcula</taxon>
    </lineage>
</organism>
<feature type="transmembrane region" description="Helical" evidence="1">
    <location>
        <begin position="119"/>
        <end position="140"/>
    </location>
</feature>
<dbReference type="AlphaFoldDB" id="A0A371RJ55"/>
<keyword evidence="1" id="KW-1133">Transmembrane helix</keyword>